<dbReference type="SUPFAM" id="SSF52218">
    <property type="entry name" value="Flavoproteins"/>
    <property type="match status" value="1"/>
</dbReference>
<evidence type="ECO:0000259" key="1">
    <source>
        <dbReference type="PROSITE" id="PS50902"/>
    </source>
</evidence>
<dbReference type="InterPro" id="IPR029039">
    <property type="entry name" value="Flavoprotein-like_sf"/>
</dbReference>
<dbReference type="InterPro" id="IPR001226">
    <property type="entry name" value="Flavodoxin_CS"/>
</dbReference>
<gene>
    <name evidence="2" type="ORF">ENL41_03490</name>
</gene>
<dbReference type="AlphaFoldDB" id="A0A7C5I4Y7"/>
<dbReference type="Gene3D" id="3.40.50.360">
    <property type="match status" value="1"/>
</dbReference>
<comment type="caution">
    <text evidence="2">The sequence shown here is derived from an EMBL/GenBank/DDBJ whole genome shotgun (WGS) entry which is preliminary data.</text>
</comment>
<name>A0A7C5I4Y7_UNCW3</name>
<dbReference type="PROSITE" id="PS50902">
    <property type="entry name" value="FLAVODOXIN_LIKE"/>
    <property type="match status" value="1"/>
</dbReference>
<feature type="non-terminal residue" evidence="2">
    <location>
        <position position="66"/>
    </location>
</feature>
<dbReference type="GO" id="GO:0009055">
    <property type="term" value="F:electron transfer activity"/>
    <property type="evidence" value="ECO:0007669"/>
    <property type="project" value="InterPro"/>
</dbReference>
<feature type="domain" description="Flavodoxin-like" evidence="1">
    <location>
        <begin position="4"/>
        <end position="66"/>
    </location>
</feature>
<accession>A0A7C5I4Y7</accession>
<organism evidence="2">
    <name type="scientific">candidate division WOR-3 bacterium</name>
    <dbReference type="NCBI Taxonomy" id="2052148"/>
    <lineage>
        <taxon>Bacteria</taxon>
        <taxon>Bacteria division WOR-3</taxon>
    </lineage>
</organism>
<dbReference type="InterPro" id="IPR008254">
    <property type="entry name" value="Flavodoxin/NO_synth"/>
</dbReference>
<sequence length="66" mass="7461">MANFLLLYYSGAGNTQYVAGYIRRILEEKGHTVTSIFAKRNTCIRNIEEYDGIIIGSPVYAYRAPP</sequence>
<reference evidence="2" key="1">
    <citation type="journal article" date="2020" name="mSystems">
        <title>Genome- and Community-Level Interaction Insights into Carbon Utilization and Element Cycling Functions of Hydrothermarchaeota in Hydrothermal Sediment.</title>
        <authorList>
            <person name="Zhou Z."/>
            <person name="Liu Y."/>
            <person name="Xu W."/>
            <person name="Pan J."/>
            <person name="Luo Z.H."/>
            <person name="Li M."/>
        </authorList>
    </citation>
    <scope>NUCLEOTIDE SEQUENCE [LARGE SCALE GENOMIC DNA]</scope>
    <source>
        <strain evidence="2">HyVt-94</strain>
    </source>
</reference>
<evidence type="ECO:0000313" key="2">
    <source>
        <dbReference type="EMBL" id="HHF58469.1"/>
    </source>
</evidence>
<dbReference type="InterPro" id="IPR026816">
    <property type="entry name" value="Flavodoxin_dom"/>
</dbReference>
<proteinExistence type="predicted"/>
<dbReference type="EMBL" id="DRTV01000248">
    <property type="protein sequence ID" value="HHF58469.1"/>
    <property type="molecule type" value="Genomic_DNA"/>
</dbReference>
<dbReference type="PROSITE" id="PS00201">
    <property type="entry name" value="FLAVODOXIN"/>
    <property type="match status" value="1"/>
</dbReference>
<dbReference type="Pfam" id="PF12724">
    <property type="entry name" value="Flavodoxin_5"/>
    <property type="match status" value="1"/>
</dbReference>
<dbReference type="Proteomes" id="UP000886014">
    <property type="component" value="Unassembled WGS sequence"/>
</dbReference>
<dbReference type="GO" id="GO:0010181">
    <property type="term" value="F:FMN binding"/>
    <property type="evidence" value="ECO:0007669"/>
    <property type="project" value="InterPro"/>
</dbReference>
<protein>
    <recommendedName>
        <fullName evidence="1">Flavodoxin-like domain-containing protein</fullName>
    </recommendedName>
</protein>